<dbReference type="Pfam" id="PF23666">
    <property type="entry name" value="Rcc01698_C"/>
    <property type="match status" value="1"/>
</dbReference>
<evidence type="ECO:0000259" key="2">
    <source>
        <dbReference type="Pfam" id="PF13550"/>
    </source>
</evidence>
<feature type="domain" description="Rcc01698-like C-terminal" evidence="3">
    <location>
        <begin position="225"/>
        <end position="323"/>
    </location>
</feature>
<dbReference type="RefSeq" id="WP_245161548.1">
    <property type="nucleotide sequence ID" value="NZ_JAATJM010000001.1"/>
</dbReference>
<dbReference type="EMBL" id="JAATJM010000001">
    <property type="protein sequence ID" value="NJC41528.1"/>
    <property type="molecule type" value="Genomic_DNA"/>
</dbReference>
<feature type="region of interest" description="Disordered" evidence="1">
    <location>
        <begin position="135"/>
        <end position="158"/>
    </location>
</feature>
<evidence type="ECO:0000259" key="3">
    <source>
        <dbReference type="Pfam" id="PF23666"/>
    </source>
</evidence>
<dbReference type="InterPro" id="IPR056490">
    <property type="entry name" value="Rcc01698_C"/>
</dbReference>
<dbReference type="InterPro" id="IPR032876">
    <property type="entry name" value="J_dom"/>
</dbReference>
<dbReference type="Proteomes" id="UP000587415">
    <property type="component" value="Unassembled WGS sequence"/>
</dbReference>
<proteinExistence type="predicted"/>
<organism evidence="4 5">
    <name type="scientific">Brevundimonas alba</name>
    <dbReference type="NCBI Taxonomy" id="74314"/>
    <lineage>
        <taxon>Bacteria</taxon>
        <taxon>Pseudomonadati</taxon>
        <taxon>Pseudomonadota</taxon>
        <taxon>Alphaproteobacteria</taxon>
        <taxon>Caulobacterales</taxon>
        <taxon>Caulobacteraceae</taxon>
        <taxon>Brevundimonas</taxon>
    </lineage>
</organism>
<comment type="caution">
    <text evidence="4">The sequence shown here is derived from an EMBL/GenBank/DDBJ whole genome shotgun (WGS) entry which is preliminary data.</text>
</comment>
<evidence type="ECO:0000256" key="1">
    <source>
        <dbReference type="SAM" id="MobiDB-lite"/>
    </source>
</evidence>
<evidence type="ECO:0008006" key="6">
    <source>
        <dbReference type="Google" id="ProtNLM"/>
    </source>
</evidence>
<name>A0A7X6BMW5_9CAUL</name>
<dbReference type="Pfam" id="PF13550">
    <property type="entry name" value="Phage-tail_3"/>
    <property type="match status" value="1"/>
</dbReference>
<evidence type="ECO:0000313" key="4">
    <source>
        <dbReference type="EMBL" id="NJC41528.1"/>
    </source>
</evidence>
<accession>A0A7X6BMW5</accession>
<evidence type="ECO:0000313" key="5">
    <source>
        <dbReference type="Proteomes" id="UP000587415"/>
    </source>
</evidence>
<reference evidence="4 5" key="1">
    <citation type="submission" date="2020-03" db="EMBL/GenBank/DDBJ databases">
        <title>Genomic Encyclopedia of Type Strains, Phase IV (KMG-IV): sequencing the most valuable type-strain genomes for metagenomic binning, comparative biology and taxonomic classification.</title>
        <authorList>
            <person name="Goeker M."/>
        </authorList>
    </citation>
    <scope>NUCLEOTIDE SEQUENCE [LARGE SCALE GENOMIC DNA]</scope>
    <source>
        <strain evidence="4 5">DSM 4736</strain>
    </source>
</reference>
<feature type="domain" description="Tip attachment protein J" evidence="2">
    <location>
        <begin position="2"/>
        <end position="135"/>
    </location>
</feature>
<protein>
    <recommendedName>
        <fullName evidence="6">Tip attachment protein J domain-containing protein</fullName>
    </recommendedName>
</protein>
<sequence>MVAAERDGRVAIVGDEPATLELSAEALALPANGGSVRADRTLEAAPSAARVRFIDGSRDYQTGSVVLRTASEGGGLDIDLPAVCSRALALTAAARRLEQGSDRLTLALGPLESLTVEPGDVVTVEADERNWRVGRRDRDETPSALLEPTSGVSMGEDDGIPSPGEPSGLIGEPFFRMIDPPPLAGVEEDRRPIAVVSGDPWRPMRVFAGADSSSLTTRGDVGEPATVGILASALGFGVCNRWDEANVLDVRVEGRAPESLSVHSVLAGGNALAVETASGWEIIQFRAAQLIGDGIWRLSGLLRGQQGTDVEAMEGAETGTIVVFLDQSTVRVASPSSERGLSMVWRAGPVGAPAGGAGVSDTAFTPGGRNDRPWSPAHLRSALRVDGGFDLGWVARNRIDGDRWDGEPAMSDSLRFQVRILDAGDPVRVFEVDAQAAVYSAVDVAADFEGDLAGAEAAVAQWGEGYGWGTEARVRLV</sequence>
<dbReference type="AlphaFoldDB" id="A0A7X6BMW5"/>
<gene>
    <name evidence="4" type="ORF">GGQ87_001786</name>
</gene>
<keyword evidence="5" id="KW-1185">Reference proteome</keyword>